<gene>
    <name evidence="1" type="ORF">B7C51_16900</name>
</gene>
<evidence type="ECO:0000313" key="1">
    <source>
        <dbReference type="EMBL" id="ARF69128.1"/>
    </source>
</evidence>
<accession>A0A1V0UVS1</accession>
<name>A0A1V0UVS1_9BACL</name>
<reference evidence="1 2" key="1">
    <citation type="submission" date="2017-03" db="EMBL/GenBank/DDBJ databases">
        <title>Paenibacillus larvae genome sequencing.</title>
        <authorList>
            <person name="Dingman D.W."/>
        </authorList>
    </citation>
    <scope>NUCLEOTIDE SEQUENCE [LARGE SCALE GENOMIC DNA]</scope>
    <source>
        <strain evidence="1 2">SAG 10367</strain>
    </source>
</reference>
<dbReference type="EMBL" id="CP020557">
    <property type="protein sequence ID" value="ARF69128.1"/>
    <property type="molecule type" value="Genomic_DNA"/>
</dbReference>
<evidence type="ECO:0000313" key="2">
    <source>
        <dbReference type="Proteomes" id="UP000192727"/>
    </source>
</evidence>
<dbReference type="Proteomes" id="UP000192727">
    <property type="component" value="Chromosome"/>
</dbReference>
<sequence length="60" mass="6668">MQATILWSQDLKSAVKSLKSGLKQESLILTSMEQQSITKAFAQNSGINERKGVRPPGSWY</sequence>
<protein>
    <submittedName>
        <fullName evidence="1">Uncharacterized protein</fullName>
    </submittedName>
</protein>
<dbReference type="AlphaFoldDB" id="A0A1V0UVS1"/>
<proteinExistence type="predicted"/>
<organism evidence="1 2">
    <name type="scientific">Paenibacillus larvae subsp. pulvifaciens</name>
    <dbReference type="NCBI Taxonomy" id="1477"/>
    <lineage>
        <taxon>Bacteria</taxon>
        <taxon>Bacillati</taxon>
        <taxon>Bacillota</taxon>
        <taxon>Bacilli</taxon>
        <taxon>Bacillales</taxon>
        <taxon>Paenibacillaceae</taxon>
        <taxon>Paenibacillus</taxon>
    </lineage>
</organism>